<organism evidence="2 3">
    <name type="scientific">Tetrabaena socialis</name>
    <dbReference type="NCBI Taxonomy" id="47790"/>
    <lineage>
        <taxon>Eukaryota</taxon>
        <taxon>Viridiplantae</taxon>
        <taxon>Chlorophyta</taxon>
        <taxon>core chlorophytes</taxon>
        <taxon>Chlorophyceae</taxon>
        <taxon>CS clade</taxon>
        <taxon>Chlamydomonadales</taxon>
        <taxon>Tetrabaenaceae</taxon>
        <taxon>Tetrabaena</taxon>
    </lineage>
</organism>
<dbReference type="EMBL" id="PGGS01000249">
    <property type="protein sequence ID" value="PNH06226.1"/>
    <property type="molecule type" value="Genomic_DNA"/>
</dbReference>
<evidence type="ECO:0000313" key="2">
    <source>
        <dbReference type="EMBL" id="PNH06226.1"/>
    </source>
</evidence>
<proteinExistence type="predicted"/>
<keyword evidence="3" id="KW-1185">Reference proteome</keyword>
<evidence type="ECO:0000313" key="3">
    <source>
        <dbReference type="Proteomes" id="UP000236333"/>
    </source>
</evidence>
<sequence>MASVVEQCPDDCRVNGPKPPTSKDANHGPRPLELRTALSNRDVFAHLPKEMRRAWEYHDGRSINETFESFSDIPVDLTVAIKLVGFDGDGINQVRVSEGELLRYLRALHMDVRTAVLEPELSQL</sequence>
<dbReference type="Proteomes" id="UP000236333">
    <property type="component" value="Unassembled WGS sequence"/>
</dbReference>
<reference evidence="2 3" key="1">
    <citation type="journal article" date="2017" name="Mol. Biol. Evol.">
        <title>The 4-celled Tetrabaena socialis nuclear genome reveals the essential components for genetic control of cell number at the origin of multicellularity in the volvocine lineage.</title>
        <authorList>
            <person name="Featherston J."/>
            <person name="Arakaki Y."/>
            <person name="Hanschen E.R."/>
            <person name="Ferris P.J."/>
            <person name="Michod R.E."/>
            <person name="Olson B.J.S.C."/>
            <person name="Nozaki H."/>
            <person name="Durand P.M."/>
        </authorList>
    </citation>
    <scope>NUCLEOTIDE SEQUENCE [LARGE SCALE GENOMIC DNA]</scope>
    <source>
        <strain evidence="2 3">NIES-571</strain>
    </source>
</reference>
<name>A0A2J8A131_9CHLO</name>
<evidence type="ECO:0000256" key="1">
    <source>
        <dbReference type="SAM" id="MobiDB-lite"/>
    </source>
</evidence>
<dbReference type="AlphaFoldDB" id="A0A2J8A131"/>
<protein>
    <submittedName>
        <fullName evidence="2">Uncharacterized protein</fullName>
    </submittedName>
</protein>
<comment type="caution">
    <text evidence="2">The sequence shown here is derived from an EMBL/GenBank/DDBJ whole genome shotgun (WGS) entry which is preliminary data.</text>
</comment>
<feature type="non-terminal residue" evidence="2">
    <location>
        <position position="124"/>
    </location>
</feature>
<feature type="region of interest" description="Disordered" evidence="1">
    <location>
        <begin position="1"/>
        <end position="31"/>
    </location>
</feature>
<dbReference type="OrthoDB" id="18100at2759"/>
<gene>
    <name evidence="2" type="ORF">TSOC_007401</name>
</gene>
<accession>A0A2J8A131</accession>